<dbReference type="PANTHER" id="PTHR48449">
    <property type="entry name" value="DUF1985 DOMAIN-CONTAINING PROTEIN"/>
    <property type="match status" value="1"/>
</dbReference>
<organism evidence="1 2">
    <name type="scientific">Dipteronia dyeriana</name>
    <dbReference type="NCBI Taxonomy" id="168575"/>
    <lineage>
        <taxon>Eukaryota</taxon>
        <taxon>Viridiplantae</taxon>
        <taxon>Streptophyta</taxon>
        <taxon>Embryophyta</taxon>
        <taxon>Tracheophyta</taxon>
        <taxon>Spermatophyta</taxon>
        <taxon>Magnoliopsida</taxon>
        <taxon>eudicotyledons</taxon>
        <taxon>Gunneridae</taxon>
        <taxon>Pentapetalae</taxon>
        <taxon>rosids</taxon>
        <taxon>malvids</taxon>
        <taxon>Sapindales</taxon>
        <taxon>Sapindaceae</taxon>
        <taxon>Hippocastanoideae</taxon>
        <taxon>Acereae</taxon>
        <taxon>Dipteronia</taxon>
    </lineage>
</organism>
<dbReference type="Proteomes" id="UP001280121">
    <property type="component" value="Unassembled WGS sequence"/>
</dbReference>
<dbReference type="AlphaFoldDB" id="A0AAD9XH92"/>
<proteinExistence type="predicted"/>
<accession>A0AAD9XH92</accession>
<dbReference type="EMBL" id="JANJYI010000002">
    <property type="protein sequence ID" value="KAK2659166.1"/>
    <property type="molecule type" value="Genomic_DNA"/>
</dbReference>
<sequence>MTFKILTTHLAVYLIILRLKKNVGILSLVLDLLRMYREMKFSADIVNRLHMRELHLDGRKYEMRFMLGHYSVRFLKVKFCTITSLKFGVIPDTTRYDRVENGIHERYFGDRDKVDYEQLRSVLWIGLDEREKIPVWQMHQVDYLDAFDVFSWGAHVYM</sequence>
<evidence type="ECO:0000313" key="1">
    <source>
        <dbReference type="EMBL" id="KAK2659166.1"/>
    </source>
</evidence>
<gene>
    <name evidence="1" type="ORF">Ddye_005699</name>
</gene>
<reference evidence="1" key="1">
    <citation type="journal article" date="2023" name="Plant J.">
        <title>Genome sequences and population genomics provide insights into the demographic history, inbreeding, and mutation load of two 'living fossil' tree species of Dipteronia.</title>
        <authorList>
            <person name="Feng Y."/>
            <person name="Comes H.P."/>
            <person name="Chen J."/>
            <person name="Zhu S."/>
            <person name="Lu R."/>
            <person name="Zhang X."/>
            <person name="Li P."/>
            <person name="Qiu J."/>
            <person name="Olsen K.M."/>
            <person name="Qiu Y."/>
        </authorList>
    </citation>
    <scope>NUCLEOTIDE SEQUENCE</scope>
    <source>
        <strain evidence="1">KIB01</strain>
    </source>
</reference>
<comment type="caution">
    <text evidence="1">The sequence shown here is derived from an EMBL/GenBank/DDBJ whole genome shotgun (WGS) entry which is preliminary data.</text>
</comment>
<protein>
    <submittedName>
        <fullName evidence="1">Uncharacterized protein</fullName>
    </submittedName>
</protein>
<keyword evidence="2" id="KW-1185">Reference proteome</keyword>
<name>A0AAD9XH92_9ROSI</name>
<dbReference type="PANTHER" id="PTHR48449:SF1">
    <property type="entry name" value="DUF1985 DOMAIN-CONTAINING PROTEIN"/>
    <property type="match status" value="1"/>
</dbReference>
<evidence type="ECO:0000313" key="2">
    <source>
        <dbReference type="Proteomes" id="UP001280121"/>
    </source>
</evidence>